<comment type="caution">
    <text evidence="8">The sequence shown here is derived from an EMBL/GenBank/DDBJ whole genome shotgun (WGS) entry which is preliminary data.</text>
</comment>
<keyword evidence="5" id="KW-0697">Rotamase</keyword>
<accession>A0A2U2HC38</accession>
<dbReference type="Gene3D" id="3.10.50.40">
    <property type="match status" value="1"/>
</dbReference>
<keyword evidence="9" id="KW-1185">Reference proteome</keyword>
<dbReference type="AlphaFoldDB" id="A0A2U2HC38"/>
<evidence type="ECO:0000313" key="9">
    <source>
        <dbReference type="Proteomes" id="UP000241421"/>
    </source>
</evidence>
<dbReference type="Pfam" id="PF13145">
    <property type="entry name" value="Rotamase_2"/>
    <property type="match status" value="1"/>
</dbReference>
<name>A0A2U2HC38_9BURK</name>
<dbReference type="GO" id="GO:0003755">
    <property type="term" value="F:peptidyl-prolyl cis-trans isomerase activity"/>
    <property type="evidence" value="ECO:0007669"/>
    <property type="project" value="UniProtKB-KW"/>
</dbReference>
<keyword evidence="4" id="KW-0732">Signal</keyword>
<dbReference type="SUPFAM" id="SSF109998">
    <property type="entry name" value="Triger factor/SurA peptide-binding domain-like"/>
    <property type="match status" value="1"/>
</dbReference>
<evidence type="ECO:0000256" key="4">
    <source>
        <dbReference type="ARBA" id="ARBA00022729"/>
    </source>
</evidence>
<dbReference type="EMBL" id="PXWF02000324">
    <property type="protein sequence ID" value="PWF40459.1"/>
    <property type="molecule type" value="Genomic_DNA"/>
</dbReference>
<dbReference type="Gene3D" id="1.10.8.1040">
    <property type="match status" value="1"/>
</dbReference>
<protein>
    <recommendedName>
        <fullName evidence="3">peptidylprolyl isomerase</fullName>
        <ecNumber evidence="3">5.2.1.8</ecNumber>
    </recommendedName>
</protein>
<reference evidence="8 9" key="1">
    <citation type="submission" date="2018-04" db="EMBL/GenBank/DDBJ databases">
        <title>Massilia violaceinigra sp. nov., a novel purple-pigmented bacterium isolated from Tianshan glacier, Xinjiang, China.</title>
        <authorList>
            <person name="Wang H."/>
        </authorList>
    </citation>
    <scope>NUCLEOTIDE SEQUENCE [LARGE SCALE GENOMIC DNA]</scope>
    <source>
        <strain evidence="8 9">B448-2</strain>
    </source>
</reference>
<proteinExistence type="inferred from homology"/>
<evidence type="ECO:0000256" key="5">
    <source>
        <dbReference type="ARBA" id="ARBA00023110"/>
    </source>
</evidence>
<gene>
    <name evidence="8" type="primary">epsD</name>
    <name evidence="8" type="ORF">C7C56_025980</name>
</gene>
<evidence type="ECO:0000256" key="1">
    <source>
        <dbReference type="ARBA" id="ARBA00000971"/>
    </source>
</evidence>
<evidence type="ECO:0000256" key="3">
    <source>
        <dbReference type="ARBA" id="ARBA00013194"/>
    </source>
</evidence>
<comment type="catalytic activity">
    <reaction evidence="1">
        <text>[protein]-peptidylproline (omega=180) = [protein]-peptidylproline (omega=0)</text>
        <dbReference type="Rhea" id="RHEA:16237"/>
        <dbReference type="Rhea" id="RHEA-COMP:10747"/>
        <dbReference type="Rhea" id="RHEA-COMP:10748"/>
        <dbReference type="ChEBI" id="CHEBI:83833"/>
        <dbReference type="ChEBI" id="CHEBI:83834"/>
        <dbReference type="EC" id="5.2.1.8"/>
    </reaction>
</comment>
<comment type="similarity">
    <text evidence="2">Belongs to the PpiC/parvulin rotamase family.</text>
</comment>
<feature type="domain" description="PpiC" evidence="7">
    <location>
        <begin position="117"/>
        <end position="232"/>
    </location>
</feature>
<dbReference type="InterPro" id="IPR027304">
    <property type="entry name" value="Trigger_fact/SurA_dom_sf"/>
</dbReference>
<organism evidence="8 9">
    <name type="scientific">Massilia glaciei</name>
    <dbReference type="NCBI Taxonomy" id="1524097"/>
    <lineage>
        <taxon>Bacteria</taxon>
        <taxon>Pseudomonadati</taxon>
        <taxon>Pseudomonadota</taxon>
        <taxon>Betaproteobacteria</taxon>
        <taxon>Burkholderiales</taxon>
        <taxon>Oxalobacteraceae</taxon>
        <taxon>Telluria group</taxon>
        <taxon>Massilia</taxon>
    </lineage>
</organism>
<dbReference type="InterPro" id="IPR000297">
    <property type="entry name" value="PPIase_PpiC"/>
</dbReference>
<evidence type="ECO:0000256" key="2">
    <source>
        <dbReference type="ARBA" id="ARBA00007656"/>
    </source>
</evidence>
<evidence type="ECO:0000256" key="6">
    <source>
        <dbReference type="ARBA" id="ARBA00023235"/>
    </source>
</evidence>
<evidence type="ECO:0000313" key="8">
    <source>
        <dbReference type="EMBL" id="PWF40459.1"/>
    </source>
</evidence>
<sequence>MPARRAGLLLLACALALGGCGERERKAGQALASVNGTEITVLQLNEELALAGVPATRQDAASKQLLEALIDRQLLEHEAAREKLDRDPKVVQAIERAKALIVAQAWLQKRIGQVARPTKAEVQEYYFKHPQFFSNRTQFDMKQLVLATADLDAPLKRAADAATSLDEVATWMEAHKVRFARGQISRTSSDLPPELTAKLAGMPQGQLFIIKEGERSMLVTVVETREAPVSLEVASGQIEQFLLNKRNKEAADAEIKRLRAVAKIEYLGAPAPEIAAGANERGVAGLK</sequence>
<dbReference type="NCBIfam" id="TIGR02925">
    <property type="entry name" value="cis_trans_EpsD"/>
    <property type="match status" value="1"/>
</dbReference>
<dbReference type="PANTHER" id="PTHR47245">
    <property type="entry name" value="PEPTIDYLPROLYL ISOMERASE"/>
    <property type="match status" value="1"/>
</dbReference>
<evidence type="ECO:0000259" key="7">
    <source>
        <dbReference type="Pfam" id="PF13145"/>
    </source>
</evidence>
<keyword evidence="6 8" id="KW-0413">Isomerase</keyword>
<dbReference type="InterPro" id="IPR046357">
    <property type="entry name" value="PPIase_dom_sf"/>
</dbReference>
<dbReference type="Gene3D" id="1.10.4030.10">
    <property type="entry name" value="Porin chaperone SurA, peptide-binding domain"/>
    <property type="match status" value="1"/>
</dbReference>
<dbReference type="InterPro" id="IPR014274">
    <property type="entry name" value="PPIase_EpsD"/>
</dbReference>
<dbReference type="OrthoDB" id="5564407at2"/>
<dbReference type="PANTHER" id="PTHR47245:SF1">
    <property type="entry name" value="FOLDASE PROTEIN PRSA"/>
    <property type="match status" value="1"/>
</dbReference>
<dbReference type="PROSITE" id="PS51257">
    <property type="entry name" value="PROKAR_LIPOPROTEIN"/>
    <property type="match status" value="1"/>
</dbReference>
<dbReference type="InterPro" id="IPR050245">
    <property type="entry name" value="PrsA_foldase"/>
</dbReference>
<dbReference type="EC" id="5.2.1.8" evidence="3"/>
<dbReference type="Proteomes" id="UP000241421">
    <property type="component" value="Unassembled WGS sequence"/>
</dbReference>